<accession>A0A1X7KD07</accession>
<sequence>MSADQTTSGGFHHAQDKLTFLLSLVPYLIQQTQVSVHDAARHFGVSEETIREAVLLIAVSGVPGSDSNYQHGDLFDIDWDAFDQNEIIITQLVAIDDSPRFSAREASALIAGLQYLQSLPENVDSAAYSSLAAKLARGASETPSQVIVSPAATNESFARVGDALSRGVQLEFDYRDSRGQSERRRVDPLRLDSDNDDWYLRAWCHSRRSVRTFRLDRIDALHVTDLAIDHRPSDVHLSDSLFDTSGEHTTVVLEFRPEALGLLGEFVPEGTRVTRSGDMSRASVRVAHFHGLTRLVAGLAGVARVVDPPEARQAARRWALDALASYPDATSSETTSSETTIANA</sequence>
<dbReference type="PROSITE" id="PS52050">
    <property type="entry name" value="WYL"/>
    <property type="match status" value="1"/>
</dbReference>
<dbReference type="EMBL" id="FXAY01000003">
    <property type="protein sequence ID" value="SMG38803.1"/>
    <property type="molecule type" value="Genomic_DNA"/>
</dbReference>
<dbReference type="InterPro" id="IPR028349">
    <property type="entry name" value="PafC-like"/>
</dbReference>
<reference evidence="5" key="1">
    <citation type="submission" date="2017-04" db="EMBL/GenBank/DDBJ databases">
        <authorList>
            <person name="Varghese N."/>
            <person name="Submissions S."/>
        </authorList>
    </citation>
    <scope>NUCLEOTIDE SEQUENCE [LARGE SCALE GENOMIC DNA]</scope>
    <source>
        <strain evidence="5">VKM Ac-2510</strain>
    </source>
</reference>
<gene>
    <name evidence="4" type="ORF">SAMN06296010_2438</name>
</gene>
<dbReference type="InterPro" id="IPR057727">
    <property type="entry name" value="WCX_dom"/>
</dbReference>
<dbReference type="PANTHER" id="PTHR34580:SF1">
    <property type="entry name" value="PROTEIN PAFC"/>
    <property type="match status" value="1"/>
</dbReference>
<evidence type="ECO:0000259" key="2">
    <source>
        <dbReference type="Pfam" id="PF19187"/>
    </source>
</evidence>
<evidence type="ECO:0000259" key="1">
    <source>
        <dbReference type="Pfam" id="PF13280"/>
    </source>
</evidence>
<dbReference type="PIRSF" id="PIRSF016838">
    <property type="entry name" value="PafC"/>
    <property type="match status" value="1"/>
</dbReference>
<dbReference type="InterPro" id="IPR026881">
    <property type="entry name" value="WYL_dom"/>
</dbReference>
<evidence type="ECO:0000259" key="3">
    <source>
        <dbReference type="Pfam" id="PF25583"/>
    </source>
</evidence>
<organism evidence="4 5">
    <name type="scientific">Agreia pratensis</name>
    <dbReference type="NCBI Taxonomy" id="150121"/>
    <lineage>
        <taxon>Bacteria</taxon>
        <taxon>Bacillati</taxon>
        <taxon>Actinomycetota</taxon>
        <taxon>Actinomycetes</taxon>
        <taxon>Micrococcales</taxon>
        <taxon>Microbacteriaceae</taxon>
        <taxon>Agreia</taxon>
    </lineage>
</organism>
<keyword evidence="4" id="KW-0647">Proteasome</keyword>
<dbReference type="AlphaFoldDB" id="A0A1X7KD07"/>
<protein>
    <submittedName>
        <fullName evidence="4">Proteasome accessory factor C</fullName>
    </submittedName>
</protein>
<feature type="domain" description="WCX" evidence="3">
    <location>
        <begin position="248"/>
        <end position="322"/>
    </location>
</feature>
<dbReference type="InterPro" id="IPR043839">
    <property type="entry name" value="PafC_HTH"/>
</dbReference>
<proteinExistence type="predicted"/>
<dbReference type="RefSeq" id="WP_085486247.1">
    <property type="nucleotide sequence ID" value="NZ_FXAY01000003.1"/>
</dbReference>
<dbReference type="Proteomes" id="UP000193244">
    <property type="component" value="Unassembled WGS sequence"/>
</dbReference>
<feature type="domain" description="PafC HTH" evidence="2">
    <location>
        <begin position="16"/>
        <end position="136"/>
    </location>
</feature>
<evidence type="ECO:0000313" key="4">
    <source>
        <dbReference type="EMBL" id="SMG38803.1"/>
    </source>
</evidence>
<keyword evidence="5" id="KW-1185">Reference proteome</keyword>
<dbReference type="STRING" id="150121.SAMN06296010_2438"/>
<dbReference type="Pfam" id="PF25583">
    <property type="entry name" value="WCX"/>
    <property type="match status" value="1"/>
</dbReference>
<dbReference type="OrthoDB" id="3171994at2"/>
<dbReference type="PANTHER" id="PTHR34580">
    <property type="match status" value="1"/>
</dbReference>
<feature type="domain" description="WYL" evidence="1">
    <location>
        <begin position="156"/>
        <end position="223"/>
    </location>
</feature>
<dbReference type="GO" id="GO:0000502">
    <property type="term" value="C:proteasome complex"/>
    <property type="evidence" value="ECO:0007669"/>
    <property type="project" value="UniProtKB-KW"/>
</dbReference>
<name>A0A1X7KD07_9MICO</name>
<dbReference type="InterPro" id="IPR051534">
    <property type="entry name" value="CBASS_pafABC_assoc_protein"/>
</dbReference>
<dbReference type="Pfam" id="PF13280">
    <property type="entry name" value="WYL"/>
    <property type="match status" value="1"/>
</dbReference>
<evidence type="ECO:0000313" key="5">
    <source>
        <dbReference type="Proteomes" id="UP000193244"/>
    </source>
</evidence>
<dbReference type="Pfam" id="PF19187">
    <property type="entry name" value="HTH_PafC"/>
    <property type="match status" value="1"/>
</dbReference>